<evidence type="ECO:0000313" key="2">
    <source>
        <dbReference type="EMBL" id="KAG5457603.1"/>
    </source>
</evidence>
<feature type="compositionally biased region" description="Basic and acidic residues" evidence="1">
    <location>
        <begin position="284"/>
        <end position="294"/>
    </location>
</feature>
<dbReference type="EMBL" id="JAEFCI010009794">
    <property type="protein sequence ID" value="KAG5457603.1"/>
    <property type="molecule type" value="Genomic_DNA"/>
</dbReference>
<accession>A0A8H7ZQ42</accession>
<keyword evidence="3" id="KW-1185">Reference proteome</keyword>
<comment type="caution">
    <text evidence="2">The sequence shown here is derived from an EMBL/GenBank/DDBJ whole genome shotgun (WGS) entry which is preliminary data.</text>
</comment>
<sequence length="313" mass="31143">PISCPERGSTPATVDTTAVAPTAETPTAVGPTAVGPAGVPPTAVSPALGTKTGRVPAAAPAITPAPVAATRAALGPAPEALVPGGEVHKMALQASPVARPRSSAVTAVTASAAAPGFSSSAALESASVPPSSYTAASVASYAGALQRPAAHALRAGGEVVKVALRVQARPVARAAAVARDRALRGAGVGVGRRALEAVRPRGKVVELAVRTGPVARTDGLAARKNVEKDPKAEKDDVFSAKTGRGLGVGWGMRAAPSAPPACASNGNSFRSGPRLQNQTVARCVVEKQWRETGKGDAGGTSRSKTRGGRNQPE</sequence>
<feature type="non-terminal residue" evidence="2">
    <location>
        <position position="1"/>
    </location>
</feature>
<name>A0A8H7ZQ42_9FUNG</name>
<reference evidence="2 3" key="1">
    <citation type="journal article" name="Sci. Rep.">
        <title>Genome-scale phylogenetic analyses confirm Olpidium as the closest living zoosporic fungus to the non-flagellated, terrestrial fungi.</title>
        <authorList>
            <person name="Chang Y."/>
            <person name="Rochon D."/>
            <person name="Sekimoto S."/>
            <person name="Wang Y."/>
            <person name="Chovatia M."/>
            <person name="Sandor L."/>
            <person name="Salamov A."/>
            <person name="Grigoriev I.V."/>
            <person name="Stajich J.E."/>
            <person name="Spatafora J.W."/>
        </authorList>
    </citation>
    <scope>NUCLEOTIDE SEQUENCE [LARGE SCALE GENOMIC DNA]</scope>
    <source>
        <strain evidence="2">S191</strain>
    </source>
</reference>
<dbReference type="AlphaFoldDB" id="A0A8H7ZQ42"/>
<feature type="compositionally biased region" description="Low complexity" evidence="1">
    <location>
        <begin position="10"/>
        <end position="44"/>
    </location>
</feature>
<proteinExistence type="predicted"/>
<protein>
    <submittedName>
        <fullName evidence="2">Uncharacterized protein</fullName>
    </submittedName>
</protein>
<evidence type="ECO:0000313" key="3">
    <source>
        <dbReference type="Proteomes" id="UP000673691"/>
    </source>
</evidence>
<feature type="region of interest" description="Disordered" evidence="1">
    <location>
        <begin position="1"/>
        <end position="55"/>
    </location>
</feature>
<evidence type="ECO:0000256" key="1">
    <source>
        <dbReference type="SAM" id="MobiDB-lite"/>
    </source>
</evidence>
<dbReference type="Proteomes" id="UP000673691">
    <property type="component" value="Unassembled WGS sequence"/>
</dbReference>
<organism evidence="2 3">
    <name type="scientific">Olpidium bornovanus</name>
    <dbReference type="NCBI Taxonomy" id="278681"/>
    <lineage>
        <taxon>Eukaryota</taxon>
        <taxon>Fungi</taxon>
        <taxon>Fungi incertae sedis</taxon>
        <taxon>Olpidiomycota</taxon>
        <taxon>Olpidiomycotina</taxon>
        <taxon>Olpidiomycetes</taxon>
        <taxon>Olpidiales</taxon>
        <taxon>Olpidiaceae</taxon>
        <taxon>Olpidium</taxon>
    </lineage>
</organism>
<gene>
    <name evidence="2" type="ORF">BJ554DRAFT_2342</name>
</gene>
<feature type="compositionally biased region" description="Polar residues" evidence="1">
    <location>
        <begin position="265"/>
        <end position="280"/>
    </location>
</feature>
<feature type="region of interest" description="Disordered" evidence="1">
    <location>
        <begin position="258"/>
        <end position="313"/>
    </location>
</feature>